<accession>A0A9W5Y8L6</accession>
<dbReference type="InterPro" id="IPR014729">
    <property type="entry name" value="Rossmann-like_a/b/a_fold"/>
</dbReference>
<evidence type="ECO:0000313" key="1">
    <source>
        <dbReference type="EMBL" id="GKX27866.1"/>
    </source>
</evidence>
<dbReference type="AlphaFoldDB" id="A0A9W5Y8L6"/>
<evidence type="ECO:0008006" key="3">
    <source>
        <dbReference type="Google" id="ProtNLM"/>
    </source>
</evidence>
<organism evidence="1 2">
    <name type="scientific">Vallitalea longa</name>
    <dbReference type="NCBI Taxonomy" id="2936439"/>
    <lineage>
        <taxon>Bacteria</taxon>
        <taxon>Bacillati</taxon>
        <taxon>Bacillota</taxon>
        <taxon>Clostridia</taxon>
        <taxon>Lachnospirales</taxon>
        <taxon>Vallitaleaceae</taxon>
        <taxon>Vallitalea</taxon>
    </lineage>
</organism>
<dbReference type="Proteomes" id="UP001144256">
    <property type="component" value="Unassembled WGS sequence"/>
</dbReference>
<dbReference type="SUPFAM" id="SSF52402">
    <property type="entry name" value="Adenine nucleotide alpha hydrolases-like"/>
    <property type="match status" value="1"/>
</dbReference>
<evidence type="ECO:0000313" key="2">
    <source>
        <dbReference type="Proteomes" id="UP001144256"/>
    </source>
</evidence>
<proteinExistence type="predicted"/>
<dbReference type="RefSeq" id="WP_281811595.1">
    <property type="nucleotide sequence ID" value="NZ_BRLB01000001.1"/>
</dbReference>
<protein>
    <recommendedName>
        <fullName evidence="3">Phosphoadenosine phosphosulphate reductase domain-containing protein</fullName>
    </recommendedName>
</protein>
<name>A0A9W5Y8L6_9FIRM</name>
<keyword evidence="2" id="KW-1185">Reference proteome</keyword>
<comment type="caution">
    <text evidence="1">The sequence shown here is derived from an EMBL/GenBank/DDBJ whole genome shotgun (WGS) entry which is preliminary data.</text>
</comment>
<sequence>MKHIVCYSGGHSSALVAVEVVRKYGKENVILLNHNISSKVEHKDIKRFKGEVADYLGIPIIYANMNNWENETPLDVCMRIGAFKVGNGTALCTNRLKTQPFQDWLKKEFPANNGVNNDCTVYYGFDKGENIRIKRRSDIMATMGYKTDYPLAYWERTIHNIEDIGINRPITYECFRHANCIGCLKAGKQQWYIVYCLYPNLWTKAKGAEKKIGYSILKDNYLIELESKFERMKQLGIVPNEKVGFQKFWAMVRKILKENVSTITND</sequence>
<reference evidence="1" key="1">
    <citation type="submission" date="2022-06" db="EMBL/GenBank/DDBJ databases">
        <title>Vallitalea longa sp. nov., an anaerobic bacterium isolated from marine sediment.</title>
        <authorList>
            <person name="Hirano S."/>
            <person name="Terahara T."/>
            <person name="Mori K."/>
            <person name="Hamada M."/>
            <person name="Matsumoto R."/>
            <person name="Kobayashi T."/>
        </authorList>
    </citation>
    <scope>NUCLEOTIDE SEQUENCE</scope>
    <source>
        <strain evidence="1">SH18-1</strain>
    </source>
</reference>
<gene>
    <name evidence="1" type="ORF">SH1V18_03460</name>
</gene>
<dbReference type="EMBL" id="BRLB01000001">
    <property type="protein sequence ID" value="GKX27866.1"/>
    <property type="molecule type" value="Genomic_DNA"/>
</dbReference>
<dbReference type="Gene3D" id="3.40.50.620">
    <property type="entry name" value="HUPs"/>
    <property type="match status" value="1"/>
</dbReference>